<keyword evidence="2" id="KW-0472">Membrane</keyword>
<reference evidence="4" key="1">
    <citation type="submission" date="2016-11" db="UniProtKB">
        <authorList>
            <consortium name="WormBaseParasite"/>
        </authorList>
    </citation>
    <scope>IDENTIFICATION</scope>
</reference>
<keyword evidence="3" id="KW-1185">Reference proteome</keyword>
<evidence type="ECO:0000313" key="4">
    <source>
        <dbReference type="WBParaSite" id="L893_g34066.t1"/>
    </source>
</evidence>
<organism evidence="3 4">
    <name type="scientific">Steinernema glaseri</name>
    <dbReference type="NCBI Taxonomy" id="37863"/>
    <lineage>
        <taxon>Eukaryota</taxon>
        <taxon>Metazoa</taxon>
        <taxon>Ecdysozoa</taxon>
        <taxon>Nematoda</taxon>
        <taxon>Chromadorea</taxon>
        <taxon>Rhabditida</taxon>
        <taxon>Tylenchina</taxon>
        <taxon>Panagrolaimomorpha</taxon>
        <taxon>Strongyloidoidea</taxon>
        <taxon>Steinernematidae</taxon>
        <taxon>Steinernema</taxon>
    </lineage>
</organism>
<feature type="compositionally biased region" description="Low complexity" evidence="1">
    <location>
        <begin position="7"/>
        <end position="18"/>
    </location>
</feature>
<feature type="compositionally biased region" description="Pro residues" evidence="1">
    <location>
        <begin position="19"/>
        <end position="39"/>
    </location>
</feature>
<dbReference type="AlphaFoldDB" id="A0A1I8A9K5"/>
<accession>A0A1I8A9K5</accession>
<evidence type="ECO:0000256" key="2">
    <source>
        <dbReference type="SAM" id="Phobius"/>
    </source>
</evidence>
<feature type="compositionally biased region" description="Basic and acidic residues" evidence="1">
    <location>
        <begin position="128"/>
        <end position="141"/>
    </location>
</feature>
<evidence type="ECO:0000256" key="1">
    <source>
        <dbReference type="SAM" id="MobiDB-lite"/>
    </source>
</evidence>
<protein>
    <submittedName>
        <fullName evidence="4">Uncharacterized protein</fullName>
    </submittedName>
</protein>
<evidence type="ECO:0000313" key="3">
    <source>
        <dbReference type="Proteomes" id="UP000095287"/>
    </source>
</evidence>
<feature type="compositionally biased region" description="Basic and acidic residues" evidence="1">
    <location>
        <begin position="94"/>
        <end position="113"/>
    </location>
</feature>
<feature type="transmembrane region" description="Helical" evidence="2">
    <location>
        <begin position="200"/>
        <end position="224"/>
    </location>
</feature>
<feature type="compositionally biased region" description="Basic and acidic residues" evidence="1">
    <location>
        <begin position="148"/>
        <end position="171"/>
    </location>
</feature>
<keyword evidence="2" id="KW-1133">Transmembrane helix</keyword>
<keyword evidence="2" id="KW-0812">Transmembrane</keyword>
<sequence length="228" mass="24137">MDDNYEPLGPAVGGDAAAAPPPMPPAPPPGAPPPRPPSSPVRSDYLAGGPAVRSNRVVDKQNPAKNAKKKGSLASIVGTGKSKNSMPKKKTPSARKDAGTQLAKKEDDEKTDLNTDESSSEQKGNSKVKKEANGGKKEGKNAKKGGKNTKEEGKNAKKEGKVAKEAEENKKKSLAKTNCDDDEDEGDDGKRSTMQKVMMAIFGALFFIFLVVAIFCIFALATGFDFMN</sequence>
<feature type="region of interest" description="Disordered" evidence="1">
    <location>
        <begin position="1"/>
        <end position="190"/>
    </location>
</feature>
<dbReference type="Proteomes" id="UP000095287">
    <property type="component" value="Unplaced"/>
</dbReference>
<dbReference type="WBParaSite" id="L893_g34066.t1">
    <property type="protein sequence ID" value="L893_g34066.t1"/>
    <property type="gene ID" value="L893_g34066"/>
</dbReference>
<proteinExistence type="predicted"/>
<name>A0A1I8A9K5_9BILA</name>